<feature type="compositionally biased region" description="Pro residues" evidence="9">
    <location>
        <begin position="371"/>
        <end position="387"/>
    </location>
</feature>
<dbReference type="EMBL" id="BMMP01000018">
    <property type="protein sequence ID" value="GGO55828.1"/>
    <property type="molecule type" value="Genomic_DNA"/>
</dbReference>
<dbReference type="Gene3D" id="1.10.3810.10">
    <property type="entry name" value="Biosynthetic peptidoglycan transglycosylase-like"/>
    <property type="match status" value="1"/>
</dbReference>
<evidence type="ECO:0000256" key="1">
    <source>
        <dbReference type="ARBA" id="ARBA00022645"/>
    </source>
</evidence>
<reference evidence="14" key="1">
    <citation type="journal article" date="2019" name="Int. J. Syst. Evol. Microbiol.">
        <title>The Global Catalogue of Microorganisms (GCM) 10K type strain sequencing project: providing services to taxonomists for standard genome sequencing and annotation.</title>
        <authorList>
            <consortium name="The Broad Institute Genomics Platform"/>
            <consortium name="The Broad Institute Genome Sequencing Center for Infectious Disease"/>
            <person name="Wu L."/>
            <person name="Ma J."/>
        </authorList>
    </citation>
    <scope>NUCLEOTIDE SEQUENCE [LARGE SCALE GENOMIC DNA]</scope>
    <source>
        <strain evidence="14">CGMCC 4.7178</strain>
    </source>
</reference>
<comment type="catalytic activity">
    <reaction evidence="8">
        <text>[GlcNAc-(1-&gt;4)-Mur2Ac(oyl-L-Ala-gamma-D-Glu-L-Lys-D-Ala-D-Ala)](n)-di-trans,octa-cis-undecaprenyl diphosphate + beta-D-GlcNAc-(1-&gt;4)-Mur2Ac(oyl-L-Ala-gamma-D-Glu-L-Lys-D-Ala-D-Ala)-di-trans,octa-cis-undecaprenyl diphosphate = [GlcNAc-(1-&gt;4)-Mur2Ac(oyl-L-Ala-gamma-D-Glu-L-Lys-D-Ala-D-Ala)](n+1)-di-trans,octa-cis-undecaprenyl diphosphate + di-trans,octa-cis-undecaprenyl diphosphate + H(+)</text>
        <dbReference type="Rhea" id="RHEA:23708"/>
        <dbReference type="Rhea" id="RHEA-COMP:9602"/>
        <dbReference type="Rhea" id="RHEA-COMP:9603"/>
        <dbReference type="ChEBI" id="CHEBI:15378"/>
        <dbReference type="ChEBI" id="CHEBI:58405"/>
        <dbReference type="ChEBI" id="CHEBI:60033"/>
        <dbReference type="ChEBI" id="CHEBI:78435"/>
        <dbReference type="EC" id="2.4.99.28"/>
    </reaction>
</comment>
<dbReference type="Pfam" id="PF00912">
    <property type="entry name" value="Transgly"/>
    <property type="match status" value="1"/>
</dbReference>
<proteinExistence type="predicted"/>
<evidence type="ECO:0000259" key="12">
    <source>
        <dbReference type="Pfam" id="PF00912"/>
    </source>
</evidence>
<keyword evidence="4" id="KW-0808">Transferase</keyword>
<feature type="compositionally biased region" description="Low complexity" evidence="9">
    <location>
        <begin position="287"/>
        <end position="349"/>
    </location>
</feature>
<feature type="compositionally biased region" description="Low complexity" evidence="9">
    <location>
        <begin position="33"/>
        <end position="103"/>
    </location>
</feature>
<dbReference type="InterPro" id="IPR050396">
    <property type="entry name" value="Glycosyltr_51/Transpeptidase"/>
</dbReference>
<evidence type="ECO:0000256" key="4">
    <source>
        <dbReference type="ARBA" id="ARBA00022679"/>
    </source>
</evidence>
<feature type="compositionally biased region" description="Low complexity" evidence="9">
    <location>
        <begin position="388"/>
        <end position="405"/>
    </location>
</feature>
<feature type="compositionally biased region" description="Acidic residues" evidence="9">
    <location>
        <begin position="1189"/>
        <end position="1198"/>
    </location>
</feature>
<dbReference type="Proteomes" id="UP000631535">
    <property type="component" value="Unassembled WGS sequence"/>
</dbReference>
<feature type="compositionally biased region" description="Basic and acidic residues" evidence="9">
    <location>
        <begin position="1"/>
        <end position="11"/>
    </location>
</feature>
<comment type="catalytic activity">
    <reaction evidence="7">
        <text>Preferential cleavage: (Ac)2-L-Lys-D-Ala-|-D-Ala. Also transpeptidation of peptidyl-alanyl moieties that are N-acyl substituents of D-alanine.</text>
        <dbReference type="EC" id="3.4.16.4"/>
    </reaction>
</comment>
<organism evidence="13 14">
    <name type="scientific">Streptomyces daqingensis</name>
    <dbReference type="NCBI Taxonomy" id="1472640"/>
    <lineage>
        <taxon>Bacteria</taxon>
        <taxon>Bacillati</taxon>
        <taxon>Actinomycetota</taxon>
        <taxon>Actinomycetes</taxon>
        <taxon>Kitasatosporales</taxon>
        <taxon>Streptomycetaceae</taxon>
        <taxon>Streptomyces</taxon>
    </lineage>
</organism>
<keyword evidence="10" id="KW-0812">Transmembrane</keyword>
<evidence type="ECO:0000256" key="8">
    <source>
        <dbReference type="ARBA" id="ARBA00049902"/>
    </source>
</evidence>
<keyword evidence="1" id="KW-0121">Carboxypeptidase</keyword>
<dbReference type="PANTHER" id="PTHR32282">
    <property type="entry name" value="BINDING PROTEIN TRANSPEPTIDASE, PUTATIVE-RELATED"/>
    <property type="match status" value="1"/>
</dbReference>
<gene>
    <name evidence="13" type="ORF">GCM10012287_48000</name>
</gene>
<keyword evidence="14" id="KW-1185">Reference proteome</keyword>
<evidence type="ECO:0008006" key="15">
    <source>
        <dbReference type="Google" id="ProtNLM"/>
    </source>
</evidence>
<evidence type="ECO:0000313" key="14">
    <source>
        <dbReference type="Proteomes" id="UP000631535"/>
    </source>
</evidence>
<feature type="compositionally biased region" description="Low complexity" evidence="9">
    <location>
        <begin position="15"/>
        <end position="26"/>
    </location>
</feature>
<accession>A0ABQ2MPW3</accession>
<feature type="transmembrane region" description="Helical" evidence="10">
    <location>
        <begin position="459"/>
        <end position="482"/>
    </location>
</feature>
<keyword evidence="2" id="KW-0645">Protease</keyword>
<dbReference type="InterPro" id="IPR036950">
    <property type="entry name" value="PBP_transglycosylase"/>
</dbReference>
<dbReference type="SUPFAM" id="SSF53955">
    <property type="entry name" value="Lysozyme-like"/>
    <property type="match status" value="1"/>
</dbReference>
<evidence type="ECO:0000256" key="3">
    <source>
        <dbReference type="ARBA" id="ARBA00022676"/>
    </source>
</evidence>
<keyword evidence="6" id="KW-0511">Multifunctional enzyme</keyword>
<dbReference type="RefSeq" id="WP_373292171.1">
    <property type="nucleotide sequence ID" value="NZ_BMMP01000018.1"/>
</dbReference>
<keyword evidence="5" id="KW-0378">Hydrolase</keyword>
<dbReference type="Gene3D" id="3.40.710.10">
    <property type="entry name" value="DD-peptidase/beta-lactamase superfamily"/>
    <property type="match status" value="1"/>
</dbReference>
<feature type="compositionally biased region" description="Low complexity" evidence="9">
    <location>
        <begin position="165"/>
        <end position="263"/>
    </location>
</feature>
<evidence type="ECO:0000256" key="6">
    <source>
        <dbReference type="ARBA" id="ARBA00023268"/>
    </source>
</evidence>
<feature type="domain" description="Penicillin-binding protein transpeptidase" evidence="11">
    <location>
        <begin position="781"/>
        <end position="1033"/>
    </location>
</feature>
<feature type="compositionally biased region" description="Gly residues" evidence="9">
    <location>
        <begin position="1144"/>
        <end position="1178"/>
    </location>
</feature>
<dbReference type="InterPro" id="IPR023346">
    <property type="entry name" value="Lysozyme-like_dom_sf"/>
</dbReference>
<evidence type="ECO:0000256" key="7">
    <source>
        <dbReference type="ARBA" id="ARBA00034000"/>
    </source>
</evidence>
<dbReference type="InterPro" id="IPR001264">
    <property type="entry name" value="Glyco_trans_51"/>
</dbReference>
<comment type="caution">
    <text evidence="13">The sequence shown here is derived from an EMBL/GenBank/DDBJ whole genome shotgun (WGS) entry which is preliminary data.</text>
</comment>
<sequence>MSDEPKSEGGESRPGTEPATAGPADGPADRSAEGSGTAADSGADSGPGSGSDASAETSASSGTADGAEPDAPGQDPAAASADGPAAADEPAPVDGAADGADVPEGADHADQADDGGAGADGTGADSGTDVDADADVGSDSGAEAGAERGADAEVSADADVEADGAEAAAEAGPDAGADVSADQGAGSDSDADALADAGAGADADADGASVTDALREPAAAEADGGPEADAPAAEVSGAETPDAEAAAADADADTAETAAAGAPAREDAAAKGPEAQHAADTREAEVPADAADAAGTAHDAADAPDTAAAAGPSPDTDTAPAPVEPAAETPAGAPATETPATDAADAPAEAPVPGPRPEREVPVPSWAITGPPSPPASAPASPAPGPSVPAGAPAGPHGPGRQAAGVPGPAARQEPRPGREPAPGTPPRVAPEAAASGGAMAGGRKRRTGFRRLIPTWRWLLGGVMLVLTLVIGVLVAGYLLVSIPEPNKAAAAQTNVFLYSDGSQIARDGEINRENIHLAQVPKSTQDAVLAAEDREFFEESAIDPKAMIRAGWNMLTGGGKQSGSTITQQYVKNYYLDQDQTLTRKAKEFFIALKLDNEVSKSDILEGYLNTSYFGRNAYGIQAAAHAYYGKDITDVTPAEGAYLAALVNSPNAYDTQAHPENRKRAVARWHYVVDGMVKTGSMTQNESEKLEFPEPSPARPSTGMSGQRGYIVEAVKNYLISNEIIDERRLAAGGFRITTTLDPDRQKAMADAVEKRLMSKLDKDRKVDKYVRAGGTSVDPKTGKIVAMYGGIDYTEQFVNNATRRDYQVGSTFKPFIFTSAVQNGSRTQDGRAINAGTVYDGTNKREVVSDGNGTGYKPENEDEKSYGQIPVTEAMNKSVNSVFAQMGVDVGPKTVKRTAIDLGLPEKTPNMPEDGSIALGVATASTTDMAQAYATLANHGKRGHYSLVEKATRGGEVIELPSHDPVREVPRKAADSTTAVLRKVVQSGTGVAAQAAGRPAAGKTGTAEEDKAAWFAGYTPELATVISVMGQNSETGEQKPLYGAAGVPRVNGGGFPAEIWGDYTKAALEGEPVRDFDLKTDGGDVPSAPPGDPGTSQPPGDPGTSGPPTDGPSVPPTDPGPPSTPPTDPPTDPGTPPTGGLEGGNTQGNQGGVDGGDTQGDPGGGNGWQGGNTVGGQAAARTEPGEEELAQTVD</sequence>
<evidence type="ECO:0000256" key="5">
    <source>
        <dbReference type="ARBA" id="ARBA00022801"/>
    </source>
</evidence>
<evidence type="ECO:0000259" key="11">
    <source>
        <dbReference type="Pfam" id="PF00905"/>
    </source>
</evidence>
<feature type="region of interest" description="Disordered" evidence="9">
    <location>
        <begin position="1079"/>
        <end position="1198"/>
    </location>
</feature>
<evidence type="ECO:0000256" key="2">
    <source>
        <dbReference type="ARBA" id="ARBA00022670"/>
    </source>
</evidence>
<dbReference type="InterPro" id="IPR012338">
    <property type="entry name" value="Beta-lactam/transpept-like"/>
</dbReference>
<name>A0ABQ2MPW3_9ACTN</name>
<feature type="compositionally biased region" description="Low complexity" evidence="9">
    <location>
        <begin position="1097"/>
        <end position="1112"/>
    </location>
</feature>
<dbReference type="Pfam" id="PF00905">
    <property type="entry name" value="Transpeptidase"/>
    <property type="match status" value="1"/>
</dbReference>
<dbReference type="InterPro" id="IPR001460">
    <property type="entry name" value="PCN-bd_Tpept"/>
</dbReference>
<evidence type="ECO:0000313" key="13">
    <source>
        <dbReference type="EMBL" id="GGO55828.1"/>
    </source>
</evidence>
<keyword evidence="10" id="KW-0472">Membrane</keyword>
<feature type="region of interest" description="Disordered" evidence="9">
    <location>
        <begin position="686"/>
        <end position="708"/>
    </location>
</feature>
<feature type="region of interest" description="Disordered" evidence="9">
    <location>
        <begin position="1"/>
        <end position="444"/>
    </location>
</feature>
<keyword evidence="3" id="KW-0328">Glycosyltransferase</keyword>
<keyword evidence="10" id="KW-1133">Transmembrane helix</keyword>
<evidence type="ECO:0000256" key="10">
    <source>
        <dbReference type="SAM" id="Phobius"/>
    </source>
</evidence>
<dbReference type="PANTHER" id="PTHR32282:SF34">
    <property type="entry name" value="PENICILLIN-BINDING PROTEIN 1A"/>
    <property type="match status" value="1"/>
</dbReference>
<feature type="compositionally biased region" description="Acidic residues" evidence="9">
    <location>
        <begin position="154"/>
        <end position="164"/>
    </location>
</feature>
<evidence type="ECO:0000256" key="9">
    <source>
        <dbReference type="SAM" id="MobiDB-lite"/>
    </source>
</evidence>
<protein>
    <recommendedName>
        <fullName evidence="15">Penicillin-insensitive transglycosylase</fullName>
    </recommendedName>
</protein>
<feature type="domain" description="Glycosyl transferase family 51" evidence="12">
    <location>
        <begin position="509"/>
        <end position="679"/>
    </location>
</feature>
<feature type="compositionally biased region" description="Pro residues" evidence="9">
    <location>
        <begin position="1113"/>
        <end position="1140"/>
    </location>
</feature>
<dbReference type="SUPFAM" id="SSF56601">
    <property type="entry name" value="beta-lactamase/transpeptidase-like"/>
    <property type="match status" value="1"/>
</dbReference>